<reference evidence="3 4" key="2">
    <citation type="submission" date="2020-05" db="EMBL/GenBank/DDBJ databases">
        <title>Draft genome sequence of Desulfovibrio sp. strainFSS-1.</title>
        <authorList>
            <person name="Shimoshige H."/>
            <person name="Kobayashi H."/>
            <person name="Maekawa T."/>
        </authorList>
    </citation>
    <scope>NUCLEOTIDE SEQUENCE [LARGE SCALE GENOMIC DNA]</scope>
    <source>
        <strain evidence="3 4">SIID29052-01</strain>
    </source>
</reference>
<evidence type="ECO:0000259" key="2">
    <source>
        <dbReference type="Pfam" id="PF06890"/>
    </source>
</evidence>
<dbReference type="Proteomes" id="UP000494245">
    <property type="component" value="Unassembled WGS sequence"/>
</dbReference>
<protein>
    <recommendedName>
        <fullName evidence="2">Bacteriophage Mu Gp45 N-terminal domain-containing protein</fullName>
    </recommendedName>
</protein>
<dbReference type="RefSeq" id="WP_173084480.1">
    <property type="nucleotide sequence ID" value="NZ_BLTE01000010.1"/>
</dbReference>
<keyword evidence="4" id="KW-1185">Reference proteome</keyword>
<dbReference type="AlphaFoldDB" id="A0A6V8LX86"/>
<feature type="domain" description="Bacteriophage Mu Gp45 N-terminal" evidence="2">
    <location>
        <begin position="23"/>
        <end position="88"/>
    </location>
</feature>
<dbReference type="NCBIfam" id="TIGR01644">
    <property type="entry name" value="phage_P2_V"/>
    <property type="match status" value="1"/>
</dbReference>
<comment type="caution">
    <text evidence="3">The sequence shown here is derived from an EMBL/GenBank/DDBJ whole genome shotgun (WGS) entry which is preliminary data.</text>
</comment>
<dbReference type="PIRSF" id="PIRSF012337">
    <property type="entry name" value="gp45"/>
    <property type="match status" value="1"/>
</dbReference>
<organism evidence="3 4">
    <name type="scientific">Fundidesulfovibrio magnetotacticus</name>
    <dbReference type="NCBI Taxonomy" id="2730080"/>
    <lineage>
        <taxon>Bacteria</taxon>
        <taxon>Pseudomonadati</taxon>
        <taxon>Thermodesulfobacteriota</taxon>
        <taxon>Desulfovibrionia</taxon>
        <taxon>Desulfovibrionales</taxon>
        <taxon>Desulfovibrionaceae</taxon>
        <taxon>Fundidesulfovibrio</taxon>
    </lineage>
</organism>
<sequence>MKDVDRLDARIGRALGRIRLAFRAALTALDTKPGVQLMQADGLSGEKLQASELFQHFGFTSAPPEGTQCIVLPLGGRTAHSVIVATEAGAYRVDGLKSGEVAVYNQSGARIVLKEDRIIEIDCDELKITAKKSIRMEAREIEATASERMGLYAPEWEMGGEENGGSEALWRGNVHFTGTSIADVDHVSGEVSLRHHVHRENDGGGPTEEPEGGGEKAG</sequence>
<evidence type="ECO:0000256" key="1">
    <source>
        <dbReference type="SAM" id="MobiDB-lite"/>
    </source>
</evidence>
<accession>A0A6V8LX86</accession>
<evidence type="ECO:0000313" key="3">
    <source>
        <dbReference type="EMBL" id="GFK94416.1"/>
    </source>
</evidence>
<evidence type="ECO:0000313" key="4">
    <source>
        <dbReference type="Proteomes" id="UP000494245"/>
    </source>
</evidence>
<reference evidence="3 4" key="1">
    <citation type="submission" date="2020-04" db="EMBL/GenBank/DDBJ databases">
        <authorList>
            <consortium name="Desulfovibrio sp. FSS-1 genome sequencing consortium"/>
            <person name="Shimoshige H."/>
            <person name="Kobayashi H."/>
            <person name="Maekawa T."/>
        </authorList>
    </citation>
    <scope>NUCLEOTIDE SEQUENCE [LARGE SCALE GENOMIC DNA]</scope>
    <source>
        <strain evidence="3 4">SIID29052-01</strain>
    </source>
</reference>
<proteinExistence type="predicted"/>
<name>A0A6V8LX86_9BACT</name>
<feature type="region of interest" description="Disordered" evidence="1">
    <location>
        <begin position="196"/>
        <end position="218"/>
    </location>
</feature>
<dbReference type="Pfam" id="PF06890">
    <property type="entry name" value="Phage_Mu_Gp45"/>
    <property type="match status" value="1"/>
</dbReference>
<dbReference type="InterPro" id="IPR014462">
    <property type="entry name" value="Phage_Mu_Gp45"/>
</dbReference>
<dbReference type="EMBL" id="BLTE01000010">
    <property type="protein sequence ID" value="GFK94416.1"/>
    <property type="molecule type" value="Genomic_DNA"/>
</dbReference>
<dbReference type="InterPro" id="IPR053861">
    <property type="entry name" value="Phage_Mu_Gp45_N"/>
</dbReference>
<dbReference type="InterPro" id="IPR013046">
    <property type="entry name" value="GpV/Gp45"/>
</dbReference>
<gene>
    <name evidence="3" type="ORF">NNJEOMEG_02261</name>
</gene>